<dbReference type="PROSITE" id="PS00211">
    <property type="entry name" value="ABC_TRANSPORTER_1"/>
    <property type="match status" value="1"/>
</dbReference>
<gene>
    <name evidence="6" type="ORF">ACFQZM_10795</name>
</gene>
<dbReference type="CDD" id="cd03255">
    <property type="entry name" value="ABC_MJ0796_LolCDE_FtsE"/>
    <property type="match status" value="1"/>
</dbReference>
<dbReference type="GO" id="GO:0005524">
    <property type="term" value="F:ATP binding"/>
    <property type="evidence" value="ECO:0007669"/>
    <property type="project" value="UniProtKB-KW"/>
</dbReference>
<dbReference type="RefSeq" id="WP_131762546.1">
    <property type="nucleotide sequence ID" value="NZ_CAACUY010000233.1"/>
</dbReference>
<keyword evidence="7" id="KW-1185">Reference proteome</keyword>
<evidence type="ECO:0000313" key="6">
    <source>
        <dbReference type="EMBL" id="MFD0684989.1"/>
    </source>
</evidence>
<evidence type="ECO:0000256" key="3">
    <source>
        <dbReference type="ARBA" id="ARBA00022840"/>
    </source>
</evidence>
<dbReference type="EMBL" id="JBHTGP010000005">
    <property type="protein sequence ID" value="MFD0684989.1"/>
    <property type="molecule type" value="Genomic_DNA"/>
</dbReference>
<accession>A0ABW2XG72</accession>
<evidence type="ECO:0000259" key="5">
    <source>
        <dbReference type="PROSITE" id="PS50893"/>
    </source>
</evidence>
<comment type="caution">
    <text evidence="6">The sequence shown here is derived from an EMBL/GenBank/DDBJ whole genome shotgun (WGS) entry which is preliminary data.</text>
</comment>
<feature type="compositionally biased region" description="Low complexity" evidence="4">
    <location>
        <begin position="40"/>
        <end position="52"/>
    </location>
</feature>
<feature type="domain" description="ABC transporter" evidence="5">
    <location>
        <begin position="58"/>
        <end position="292"/>
    </location>
</feature>
<dbReference type="InterPro" id="IPR003593">
    <property type="entry name" value="AAA+_ATPase"/>
</dbReference>
<evidence type="ECO:0000256" key="1">
    <source>
        <dbReference type="ARBA" id="ARBA00022448"/>
    </source>
</evidence>
<keyword evidence="1" id="KW-0813">Transport</keyword>
<dbReference type="InterPro" id="IPR027417">
    <property type="entry name" value="P-loop_NTPase"/>
</dbReference>
<dbReference type="PANTHER" id="PTHR24220">
    <property type="entry name" value="IMPORT ATP-BINDING PROTEIN"/>
    <property type="match status" value="1"/>
</dbReference>
<dbReference type="PROSITE" id="PS50893">
    <property type="entry name" value="ABC_TRANSPORTER_2"/>
    <property type="match status" value="1"/>
</dbReference>
<evidence type="ECO:0000256" key="4">
    <source>
        <dbReference type="SAM" id="MobiDB-lite"/>
    </source>
</evidence>
<protein>
    <submittedName>
        <fullName evidence="6">ABC transporter ATP-binding protein</fullName>
    </submittedName>
</protein>
<evidence type="ECO:0000256" key="2">
    <source>
        <dbReference type="ARBA" id="ARBA00022741"/>
    </source>
</evidence>
<dbReference type="InterPro" id="IPR017871">
    <property type="entry name" value="ABC_transporter-like_CS"/>
</dbReference>
<dbReference type="InterPro" id="IPR015854">
    <property type="entry name" value="ABC_transpr_LolD-like"/>
</dbReference>
<dbReference type="Pfam" id="PF00005">
    <property type="entry name" value="ABC_tran"/>
    <property type="match status" value="1"/>
</dbReference>
<dbReference type="PANTHER" id="PTHR24220:SF685">
    <property type="entry name" value="ABC TRANSPORTER RELATED"/>
    <property type="match status" value="1"/>
</dbReference>
<organism evidence="6 7">
    <name type="scientific">Actinomadura fibrosa</name>
    <dbReference type="NCBI Taxonomy" id="111802"/>
    <lineage>
        <taxon>Bacteria</taxon>
        <taxon>Bacillati</taxon>
        <taxon>Actinomycetota</taxon>
        <taxon>Actinomycetes</taxon>
        <taxon>Streptosporangiales</taxon>
        <taxon>Thermomonosporaceae</taxon>
        <taxon>Actinomadura</taxon>
    </lineage>
</organism>
<dbReference type="InterPro" id="IPR017911">
    <property type="entry name" value="MacB-like_ATP-bd"/>
</dbReference>
<dbReference type="SMART" id="SM00382">
    <property type="entry name" value="AAA"/>
    <property type="match status" value="1"/>
</dbReference>
<name>A0ABW2XG72_9ACTN</name>
<sequence>MNDDRDGGRRARGVQRLGAQRLGGRRAGAQRRDARRQDALRQGASAAPGEAAGGARTVRLTKVYGSGDMAVRALDEVSVVFPAGRFTAIMGPSGAGKSTLMHCVAGLEDATSGSVYVGDEELGALSDRRLTRLRRERIGFVFQAFNLLPTLTARDNIVLPMTLAGTRPDGEWFDTVVRVLRLGERLSHRPSELSGGQQQRVALARALVTRPHIVFADEPTGNLDSRTGAEVLGLLRGAVDDLGQTVAMVTHDPVAAGHADAVVFLADGRVVDVMDAPTPDRVLDRMHGLGGRS</sequence>
<evidence type="ECO:0000313" key="7">
    <source>
        <dbReference type="Proteomes" id="UP001597063"/>
    </source>
</evidence>
<dbReference type="SUPFAM" id="SSF52540">
    <property type="entry name" value="P-loop containing nucleoside triphosphate hydrolases"/>
    <property type="match status" value="1"/>
</dbReference>
<keyword evidence="2" id="KW-0547">Nucleotide-binding</keyword>
<dbReference type="Proteomes" id="UP001597063">
    <property type="component" value="Unassembled WGS sequence"/>
</dbReference>
<reference evidence="7" key="1">
    <citation type="journal article" date="2019" name="Int. J. Syst. Evol. Microbiol.">
        <title>The Global Catalogue of Microorganisms (GCM) 10K type strain sequencing project: providing services to taxonomists for standard genome sequencing and annotation.</title>
        <authorList>
            <consortium name="The Broad Institute Genomics Platform"/>
            <consortium name="The Broad Institute Genome Sequencing Center for Infectious Disease"/>
            <person name="Wu L."/>
            <person name="Ma J."/>
        </authorList>
    </citation>
    <scope>NUCLEOTIDE SEQUENCE [LARGE SCALE GENOMIC DNA]</scope>
    <source>
        <strain evidence="7">JCM 9371</strain>
    </source>
</reference>
<dbReference type="InterPro" id="IPR003439">
    <property type="entry name" value="ABC_transporter-like_ATP-bd"/>
</dbReference>
<feature type="region of interest" description="Disordered" evidence="4">
    <location>
        <begin position="1"/>
        <end position="52"/>
    </location>
</feature>
<dbReference type="Gene3D" id="3.40.50.300">
    <property type="entry name" value="P-loop containing nucleotide triphosphate hydrolases"/>
    <property type="match status" value="1"/>
</dbReference>
<keyword evidence="3 6" id="KW-0067">ATP-binding</keyword>
<proteinExistence type="predicted"/>
<feature type="compositionally biased region" description="Basic and acidic residues" evidence="4">
    <location>
        <begin position="30"/>
        <end position="39"/>
    </location>
</feature>